<evidence type="ECO:0000313" key="3">
    <source>
        <dbReference type="Proteomes" id="UP000269945"/>
    </source>
</evidence>
<name>A0A9X9LJY4_GULGU</name>
<evidence type="ECO:0000256" key="1">
    <source>
        <dbReference type="SAM" id="MobiDB-lite"/>
    </source>
</evidence>
<dbReference type="EMBL" id="CYRY02005447">
    <property type="protein sequence ID" value="VCW69878.1"/>
    <property type="molecule type" value="Genomic_DNA"/>
</dbReference>
<proteinExistence type="predicted"/>
<comment type="caution">
    <text evidence="2">The sequence shown here is derived from an EMBL/GenBank/DDBJ whole genome shotgun (WGS) entry which is preliminary data.</text>
</comment>
<dbReference type="Proteomes" id="UP000269945">
    <property type="component" value="Unassembled WGS sequence"/>
</dbReference>
<gene>
    <name evidence="2" type="ORF">BN2614_LOCUS3</name>
</gene>
<sequence length="53" mass="5993">MMDTPNPLDTKTSVPTERHPWCTQMGLEKVDKPVSKDSRSQHVKGKVKSQSLK</sequence>
<feature type="region of interest" description="Disordered" evidence="1">
    <location>
        <begin position="1"/>
        <end position="53"/>
    </location>
</feature>
<evidence type="ECO:0000313" key="2">
    <source>
        <dbReference type="EMBL" id="VCW69878.1"/>
    </source>
</evidence>
<reference evidence="2 3" key="1">
    <citation type="submission" date="2018-10" db="EMBL/GenBank/DDBJ databases">
        <authorList>
            <person name="Ekblom R."/>
            <person name="Jareborg N."/>
        </authorList>
    </citation>
    <scope>NUCLEOTIDE SEQUENCE [LARGE SCALE GENOMIC DNA]</scope>
    <source>
        <tissue evidence="2">Muscle</tissue>
    </source>
</reference>
<dbReference type="AlphaFoldDB" id="A0A9X9LJY4"/>
<accession>A0A9X9LJY4</accession>
<protein>
    <submittedName>
        <fullName evidence="2">Uncharacterized protein</fullName>
    </submittedName>
</protein>
<feature type="compositionally biased region" description="Basic and acidic residues" evidence="1">
    <location>
        <begin position="28"/>
        <end position="40"/>
    </location>
</feature>
<feature type="non-terminal residue" evidence="2">
    <location>
        <position position="1"/>
    </location>
</feature>
<organism evidence="2 3">
    <name type="scientific">Gulo gulo</name>
    <name type="common">Wolverine</name>
    <name type="synonym">Gluton</name>
    <dbReference type="NCBI Taxonomy" id="48420"/>
    <lineage>
        <taxon>Eukaryota</taxon>
        <taxon>Metazoa</taxon>
        <taxon>Chordata</taxon>
        <taxon>Craniata</taxon>
        <taxon>Vertebrata</taxon>
        <taxon>Euteleostomi</taxon>
        <taxon>Mammalia</taxon>
        <taxon>Eutheria</taxon>
        <taxon>Laurasiatheria</taxon>
        <taxon>Carnivora</taxon>
        <taxon>Caniformia</taxon>
        <taxon>Musteloidea</taxon>
        <taxon>Mustelidae</taxon>
        <taxon>Guloninae</taxon>
        <taxon>Gulo</taxon>
    </lineage>
</organism>
<keyword evidence="3" id="KW-1185">Reference proteome</keyword>